<dbReference type="STRING" id="1129794.C427_4805"/>
<accession>K6Z4E6</accession>
<dbReference type="KEGG" id="gps:C427_4805"/>
<protein>
    <submittedName>
        <fullName evidence="1">Uncharacterized protein</fullName>
    </submittedName>
</protein>
<sequence length="59" mass="7020">MWFGDLIQSRFNLADANPYLKTKLRHAKQDLQYCYTLGTLMECFVRELVLYCLNPVVYL</sequence>
<gene>
    <name evidence="1" type="ORF">C427_4805</name>
</gene>
<keyword evidence="2" id="KW-1185">Reference proteome</keyword>
<dbReference type="AlphaFoldDB" id="K6Z4E6"/>
<name>K6Z4E6_9ALTE</name>
<organism evidence="1 2">
    <name type="scientific">Paraglaciecola psychrophila 170</name>
    <dbReference type="NCBI Taxonomy" id="1129794"/>
    <lineage>
        <taxon>Bacteria</taxon>
        <taxon>Pseudomonadati</taxon>
        <taxon>Pseudomonadota</taxon>
        <taxon>Gammaproteobacteria</taxon>
        <taxon>Alteromonadales</taxon>
        <taxon>Alteromonadaceae</taxon>
        <taxon>Paraglaciecola</taxon>
    </lineage>
</organism>
<dbReference type="EMBL" id="CP003837">
    <property type="protein sequence ID" value="AGH46904.1"/>
    <property type="molecule type" value="Genomic_DNA"/>
</dbReference>
<dbReference type="Proteomes" id="UP000011864">
    <property type="component" value="Chromosome"/>
</dbReference>
<dbReference type="HOGENOM" id="CLU_2956460_0_0_6"/>
<reference evidence="1 2" key="1">
    <citation type="journal article" date="2013" name="Genome Announc.">
        <title>Complete Genome Sequence of Glaciecola psychrophila Strain 170T.</title>
        <authorList>
            <person name="Yin J."/>
            <person name="Chen J."/>
            <person name="Liu G."/>
            <person name="Yu Y."/>
            <person name="Song L."/>
            <person name="Wang X."/>
            <person name="Qu X."/>
        </authorList>
    </citation>
    <scope>NUCLEOTIDE SEQUENCE [LARGE SCALE GENOMIC DNA]</scope>
    <source>
        <strain evidence="1 2">170</strain>
    </source>
</reference>
<evidence type="ECO:0000313" key="2">
    <source>
        <dbReference type="Proteomes" id="UP000011864"/>
    </source>
</evidence>
<evidence type="ECO:0000313" key="1">
    <source>
        <dbReference type="EMBL" id="AGH46904.1"/>
    </source>
</evidence>
<dbReference type="PATRIC" id="fig|1129794.4.peg.4786"/>
<proteinExistence type="predicted"/>